<accession>A0A969W7T6</accession>
<keyword evidence="1" id="KW-0732">Signal</keyword>
<dbReference type="Pfam" id="PF04972">
    <property type="entry name" value="BON"/>
    <property type="match status" value="1"/>
</dbReference>
<name>A0A969W7T6_9GAMM</name>
<dbReference type="InterPro" id="IPR007055">
    <property type="entry name" value="BON_dom"/>
</dbReference>
<evidence type="ECO:0000256" key="1">
    <source>
        <dbReference type="SAM" id="SignalP"/>
    </source>
</evidence>
<comment type="caution">
    <text evidence="3">The sequence shown here is derived from an EMBL/GenBank/DDBJ whole genome shotgun (WGS) entry which is preliminary data.</text>
</comment>
<dbReference type="PROSITE" id="PS50914">
    <property type="entry name" value="BON"/>
    <property type="match status" value="1"/>
</dbReference>
<gene>
    <name evidence="3" type="ORF">G7Y82_02035</name>
</gene>
<organism evidence="3 4">
    <name type="scientific">Solimonas marina</name>
    <dbReference type="NCBI Taxonomy" id="2714601"/>
    <lineage>
        <taxon>Bacteria</taxon>
        <taxon>Pseudomonadati</taxon>
        <taxon>Pseudomonadota</taxon>
        <taxon>Gammaproteobacteria</taxon>
        <taxon>Nevskiales</taxon>
        <taxon>Nevskiaceae</taxon>
        <taxon>Solimonas</taxon>
    </lineage>
</organism>
<evidence type="ECO:0000259" key="2">
    <source>
        <dbReference type="PROSITE" id="PS50914"/>
    </source>
</evidence>
<dbReference type="Gene3D" id="3.30.1340.30">
    <property type="match status" value="1"/>
</dbReference>
<dbReference type="AlphaFoldDB" id="A0A969W7T6"/>
<evidence type="ECO:0000313" key="4">
    <source>
        <dbReference type="Proteomes" id="UP000653472"/>
    </source>
</evidence>
<feature type="signal peptide" evidence="1">
    <location>
        <begin position="1"/>
        <end position="26"/>
    </location>
</feature>
<dbReference type="Proteomes" id="UP000653472">
    <property type="component" value="Unassembled WGS sequence"/>
</dbReference>
<keyword evidence="4" id="KW-1185">Reference proteome</keyword>
<feature type="chain" id="PRO_5037973114" evidence="1">
    <location>
        <begin position="27"/>
        <end position="119"/>
    </location>
</feature>
<feature type="domain" description="BON" evidence="2">
    <location>
        <begin position="52"/>
        <end position="119"/>
    </location>
</feature>
<proteinExistence type="predicted"/>
<reference evidence="3" key="1">
    <citation type="submission" date="2020-03" db="EMBL/GenBank/DDBJ databases">
        <title>Solimonas marina sp. nov., isolated from deep seawater of the Pacific Ocean.</title>
        <authorList>
            <person name="Liu X."/>
            <person name="Lai Q."/>
            <person name="Sun F."/>
            <person name="Gai Y."/>
            <person name="Li G."/>
            <person name="Shao Z."/>
        </authorList>
    </citation>
    <scope>NUCLEOTIDE SEQUENCE</scope>
    <source>
        <strain evidence="3">C16B3</strain>
    </source>
</reference>
<sequence length="119" mass="12517">MKSTQYKHLALGAGIAGAMFMGTAAAAMPAAQAEVMVHPGTVYTHPAHVSDADLAITRQLVSVLAHDHRIGMENIGVRTVNGVVHLSGRVSQPTAIYRAVELARQIVGVRAVDDHGLDT</sequence>
<dbReference type="EMBL" id="JAAVXB010000001">
    <property type="protein sequence ID" value="NKF21078.1"/>
    <property type="molecule type" value="Genomic_DNA"/>
</dbReference>
<dbReference type="RefSeq" id="WP_168146321.1">
    <property type="nucleotide sequence ID" value="NZ_JAAVXB010000001.1"/>
</dbReference>
<protein>
    <submittedName>
        <fullName evidence="3">BON domain-containing protein</fullName>
    </submittedName>
</protein>
<evidence type="ECO:0000313" key="3">
    <source>
        <dbReference type="EMBL" id="NKF21078.1"/>
    </source>
</evidence>